<keyword evidence="5" id="KW-1185">Reference proteome</keyword>
<dbReference type="EMBL" id="NJET01000026">
    <property type="protein sequence ID" value="PHH64749.1"/>
    <property type="molecule type" value="Genomic_DNA"/>
</dbReference>
<dbReference type="AlphaFoldDB" id="A0A2C5XAJ5"/>
<feature type="domain" description="WSC" evidence="3">
    <location>
        <begin position="25"/>
        <end position="120"/>
    </location>
</feature>
<evidence type="ECO:0000313" key="5">
    <source>
        <dbReference type="Proteomes" id="UP000226192"/>
    </source>
</evidence>
<organism evidence="4 5">
    <name type="scientific">Ophiocordyceps australis</name>
    <dbReference type="NCBI Taxonomy" id="1399860"/>
    <lineage>
        <taxon>Eukaryota</taxon>
        <taxon>Fungi</taxon>
        <taxon>Dikarya</taxon>
        <taxon>Ascomycota</taxon>
        <taxon>Pezizomycotina</taxon>
        <taxon>Sordariomycetes</taxon>
        <taxon>Hypocreomycetidae</taxon>
        <taxon>Hypocreales</taxon>
        <taxon>Ophiocordycipitaceae</taxon>
        <taxon>Ophiocordyceps</taxon>
    </lineage>
</organism>
<dbReference type="InterPro" id="IPR002889">
    <property type="entry name" value="WSC_carb-bd"/>
</dbReference>
<name>A0A2C5XAJ5_9HYPO</name>
<reference evidence="4 5" key="1">
    <citation type="submission" date="2017-06" db="EMBL/GenBank/DDBJ databases">
        <title>Ant-infecting Ophiocordyceps genomes reveal a high diversity of potential behavioral manipulation genes and a possible major role for enterotoxins.</title>
        <authorList>
            <person name="De Bekker C."/>
            <person name="Evans H.C."/>
            <person name="Brachmann A."/>
            <person name="Hughes D.P."/>
        </authorList>
    </citation>
    <scope>NUCLEOTIDE SEQUENCE [LARGE SCALE GENOMIC DNA]</scope>
    <source>
        <strain evidence="4 5">Map64</strain>
    </source>
</reference>
<protein>
    <recommendedName>
        <fullName evidence="3">WSC domain-containing protein</fullName>
    </recommendedName>
</protein>
<dbReference type="PROSITE" id="PS51212">
    <property type="entry name" value="WSC"/>
    <property type="match status" value="1"/>
</dbReference>
<sequence length="343" mass="35587">MATFFLLAIFGFLSVLAQTNHVTPSFTYVGCSQVDLSCFGSPAVIPDGRITPEACQVACKGHHYAALFPDACRCGDDVKAVKPVDESVCNYPCMGDGNLGMCGSVCPAEGPGIANVYGCSSSQVNAPQPVTLKTTVTLQSPTPTIDTTCSDKQQSLVTQSAVSVVNTQGSSPESAITVVSYLSPHGSAPEIPTFAPTEQTVVSGASSTCHDENKTTQPVSKLSTLPTIATTSIPEMPAYGSTDSPPLYATQESQSLSYITISYTVELGTDEASAETSSSVANCTSSDASITSETLWEPNTSVPDMPSESLRVPSRVPGSDSSHSFVPPVVKLGALAMVAVMVM</sequence>
<feature type="signal peptide" evidence="2">
    <location>
        <begin position="1"/>
        <end position="17"/>
    </location>
</feature>
<keyword evidence="2" id="KW-0732">Signal</keyword>
<gene>
    <name evidence="4" type="ORF">CDD81_4011</name>
</gene>
<proteinExistence type="predicted"/>
<evidence type="ECO:0000313" key="4">
    <source>
        <dbReference type="EMBL" id="PHH64749.1"/>
    </source>
</evidence>
<dbReference type="Proteomes" id="UP000226192">
    <property type="component" value="Unassembled WGS sequence"/>
</dbReference>
<evidence type="ECO:0000259" key="3">
    <source>
        <dbReference type="PROSITE" id="PS51212"/>
    </source>
</evidence>
<comment type="caution">
    <text evidence="4">The sequence shown here is derived from an EMBL/GenBank/DDBJ whole genome shotgun (WGS) entry which is preliminary data.</text>
</comment>
<dbReference type="SMART" id="SM00321">
    <property type="entry name" value="WSC"/>
    <property type="match status" value="1"/>
</dbReference>
<feature type="compositionally biased region" description="Polar residues" evidence="1">
    <location>
        <begin position="274"/>
        <end position="302"/>
    </location>
</feature>
<accession>A0A2C5XAJ5</accession>
<evidence type="ECO:0000256" key="1">
    <source>
        <dbReference type="SAM" id="MobiDB-lite"/>
    </source>
</evidence>
<feature type="region of interest" description="Disordered" evidence="1">
    <location>
        <begin position="274"/>
        <end position="323"/>
    </location>
</feature>
<dbReference type="OrthoDB" id="5106279at2759"/>
<dbReference type="Pfam" id="PF01822">
    <property type="entry name" value="WSC"/>
    <property type="match status" value="1"/>
</dbReference>
<feature type="chain" id="PRO_5012835493" description="WSC domain-containing protein" evidence="2">
    <location>
        <begin position="18"/>
        <end position="343"/>
    </location>
</feature>
<evidence type="ECO:0000256" key="2">
    <source>
        <dbReference type="SAM" id="SignalP"/>
    </source>
</evidence>